<name>A0A1I5MD66_9BACT</name>
<evidence type="ECO:0000313" key="2">
    <source>
        <dbReference type="Proteomes" id="UP000199227"/>
    </source>
</evidence>
<dbReference type="SUPFAM" id="SSF46626">
    <property type="entry name" value="Cytochrome c"/>
    <property type="match status" value="1"/>
</dbReference>
<keyword evidence="2" id="KW-1185">Reference proteome</keyword>
<evidence type="ECO:0000313" key="1">
    <source>
        <dbReference type="EMBL" id="SFP07470.1"/>
    </source>
</evidence>
<evidence type="ECO:0008006" key="3">
    <source>
        <dbReference type="Google" id="ProtNLM"/>
    </source>
</evidence>
<dbReference type="AlphaFoldDB" id="A0A1I5MD66"/>
<dbReference type="GO" id="GO:0009055">
    <property type="term" value="F:electron transfer activity"/>
    <property type="evidence" value="ECO:0007669"/>
    <property type="project" value="InterPro"/>
</dbReference>
<gene>
    <name evidence="1" type="ORF">SAMN05216234_105121</name>
</gene>
<protein>
    <recommendedName>
        <fullName evidence="3">Cytochrome c domain-containing protein</fullName>
    </recommendedName>
</protein>
<dbReference type="RefSeq" id="WP_092911138.1">
    <property type="nucleotide sequence ID" value="NZ_FOXB01000005.1"/>
</dbReference>
<dbReference type="GO" id="GO:0020037">
    <property type="term" value="F:heme binding"/>
    <property type="evidence" value="ECO:0007669"/>
    <property type="project" value="InterPro"/>
</dbReference>
<dbReference type="InterPro" id="IPR036909">
    <property type="entry name" value="Cyt_c-like_dom_sf"/>
</dbReference>
<dbReference type="OrthoDB" id="5339771at2"/>
<reference evidence="1 2" key="1">
    <citation type="submission" date="2016-10" db="EMBL/GenBank/DDBJ databases">
        <authorList>
            <person name="de Groot N.N."/>
        </authorList>
    </citation>
    <scope>NUCLEOTIDE SEQUENCE [LARGE SCALE GENOMIC DNA]</scope>
    <source>
        <strain evidence="1 2">EP1-55-1</strain>
    </source>
</reference>
<dbReference type="Proteomes" id="UP000199227">
    <property type="component" value="Unassembled WGS sequence"/>
</dbReference>
<dbReference type="EMBL" id="FOXB01000005">
    <property type="protein sequence ID" value="SFP07470.1"/>
    <property type="molecule type" value="Genomic_DNA"/>
</dbReference>
<accession>A0A1I5MD66</accession>
<proteinExistence type="predicted"/>
<dbReference type="STRING" id="223786.SAMN05216234_105121"/>
<organism evidence="1 2">
    <name type="scientific">Hydrogenimonas thermophila</name>
    <dbReference type="NCBI Taxonomy" id="223786"/>
    <lineage>
        <taxon>Bacteria</taxon>
        <taxon>Pseudomonadati</taxon>
        <taxon>Campylobacterota</taxon>
        <taxon>Epsilonproteobacteria</taxon>
        <taxon>Campylobacterales</taxon>
        <taxon>Hydrogenimonadaceae</taxon>
        <taxon>Hydrogenimonas</taxon>
    </lineage>
</organism>
<sequence>MGRLYLILLIILINLNADNSVYEKNCIPCHKKLPVSIDKFFFNYLLKYSSERRVKEALYKFLKNPTKKESLASEELINQYGLMPKVQLGEIELHKAIDIYWEKYKVFGKIK</sequence>